<comment type="caution">
    <text evidence="1">The sequence shown here is derived from an EMBL/GenBank/DDBJ whole genome shotgun (WGS) entry which is preliminary data.</text>
</comment>
<protein>
    <submittedName>
        <fullName evidence="1">Uncharacterized protein</fullName>
    </submittedName>
</protein>
<accession>A0ACC3ACA9</accession>
<dbReference type="EMBL" id="JAPDRQ010000039">
    <property type="protein sequence ID" value="KAJ9659484.1"/>
    <property type="molecule type" value="Genomic_DNA"/>
</dbReference>
<keyword evidence="2" id="KW-1185">Reference proteome</keyword>
<proteinExistence type="predicted"/>
<reference evidence="1" key="1">
    <citation type="submission" date="2022-10" db="EMBL/GenBank/DDBJ databases">
        <title>Culturing micro-colonial fungi from biological soil crusts in the Mojave desert and describing Neophaeococcomyces mojavensis, and introducing the new genera and species Taxawa tesnikishii.</title>
        <authorList>
            <person name="Kurbessoian T."/>
            <person name="Stajich J.E."/>
        </authorList>
    </citation>
    <scope>NUCLEOTIDE SEQUENCE</scope>
    <source>
        <strain evidence="1">JES_112</strain>
    </source>
</reference>
<name>A0ACC3ACA9_9EURO</name>
<evidence type="ECO:0000313" key="2">
    <source>
        <dbReference type="Proteomes" id="UP001172386"/>
    </source>
</evidence>
<organism evidence="1 2">
    <name type="scientific">Neophaeococcomyces mojaviensis</name>
    <dbReference type="NCBI Taxonomy" id="3383035"/>
    <lineage>
        <taxon>Eukaryota</taxon>
        <taxon>Fungi</taxon>
        <taxon>Dikarya</taxon>
        <taxon>Ascomycota</taxon>
        <taxon>Pezizomycotina</taxon>
        <taxon>Eurotiomycetes</taxon>
        <taxon>Chaetothyriomycetidae</taxon>
        <taxon>Chaetothyriales</taxon>
        <taxon>Chaetothyriales incertae sedis</taxon>
        <taxon>Neophaeococcomyces</taxon>
    </lineage>
</organism>
<dbReference type="Proteomes" id="UP001172386">
    <property type="component" value="Unassembled WGS sequence"/>
</dbReference>
<gene>
    <name evidence="1" type="ORF">H2198_003059</name>
</gene>
<evidence type="ECO:0000313" key="1">
    <source>
        <dbReference type="EMBL" id="KAJ9659484.1"/>
    </source>
</evidence>
<sequence>MVRNQLVVIFHHQTQHPRSNQVAYYFTDQTQARRTCEAPGTLQDCVSLCAIVPITVDTAIAHTRPYYRVDEVCGPRRRLQSTRPELRRKPPSAEMAKLSAGRPKPASFIPPNSSAWNPPVAQSNAEKSSQRAMPPPQTRPRPALVGRGTPSQQHASSGLPQNSRLSSGKKKRRDRRNKYRKGRDSFSEHTTSVSGDTSTTADSPAAARHDSVQSLPMADSTVTSGGADLTTRFKSVQDEQRELEMSKQKARHMDEMEAEATQVTAKDRHSGARLVPTISAEQQPMFEKEPEMFHVYASASDESDSELGQQEEIHITGERVPRYSSSPRHKEQPTAHTAAHIGEQKTEVAAHLSTINKSQLGSNITIPLPQKLSNGRFTCPFKDLYSCDKTFADSKGAKRHANTHMSDDRYKCQICDRRLAREDSYLKHLEAHERGTIKSGKKVERSKESESDVQRNGTANKDIFLDLDRPSPVENPLQQVLLEQEVSTGLHEPTVGGEDVDMEDLAVTDAEEEIESDEGAEDKPPNNEAVESITESRSEESSEDSSSDETQSTSESLATDSPHAKSSPIISATSPPIANLKRKRTPSSPQSPVRTTLKASKRFRRDGSTQPPPPVPVRRVVDEATSEATDTESSSESESEADSAAQSADIEIKDADDVNESSSKEDEDSSDEEESTEAERLIDEPVIADSGGENEEEQGRQQLMTKAKSKGQDSPSAVAARVAKTKMSRNGTLDDYIDRSATASTSDMPTSRSDSRPTKASSKTPPAGQFRKKKTPERTTYSALQKSKRHRNAQNIQNNQSGAGEDESEEEKAEVQEIDEETTSSDDRPKATTVARRASSMSSKAKSGPKKVSRKPQKSTNVGMEEFETDDGPKAKSKPKKAGDGSISAKVSKSGLTGRFSDEEIAVLHAWRDSFCDLHNMSHYEFNEMMTATLRKDIKEFQPYEKIMHKRDFLNQYYEQLPNRNRRAMTRFRERHFQNVEKSEWTTEDDDELERLVKELGNKWVEIGQRLGRTQDSVHQRWRHKLNYGKQRTGGDWTSDEMAKLEQEVTAMAQKQGKDPDDSDLDIKWTVVSERLGSGRTAQQCSNRWRINTHTRKGTKFVRVPHADRIPNLKRGPRTPSKMEKRLTPKKAKKAKKETLKEASERKGPKQRGDFKSEEYVEDSDNGGDDSAASEEEEEQQQQQREVSSPKNQKEASDESNGSQESSSKDTDSEQADQDSQGSGSDNTTTEAEQDAVEDNEVMAMIKQKMDDSSDEERSQEDSNSSEAESDTAVVDTLPLPQSQPQKPSQSVKNRQQRKSSQIPTSPQPAKTPMVSRNPFNTETPANALSMTQLINGTQATSSIRPATEQMSRIPETEERPERPSPTISMRKRLVSSPLDVLAQIAVDREREVEATDDEAQDDTRDTLKSPNSFVSAKSERKEDDEDEETEESEAGTESGSETSDASGGSNSTSSTDGASDEESEDEDHDVKDEADEPKQDEHQVASQNSFWKSVNGLRSIIPGLSQPSASQTSQASQRGKKKSTLIDALRRAPVDESTSDDDDA</sequence>